<reference evidence="3 4" key="1">
    <citation type="submission" date="2023-04" db="EMBL/GenBank/DDBJ databases">
        <title>Lysobacter sp. strain UC isolated from soil sample.</title>
        <authorList>
            <person name="Choksket S."/>
            <person name="Harshvardhan F."/>
            <person name="Rana R."/>
            <person name="Patil P.B."/>
            <person name="Korpole S."/>
        </authorList>
    </citation>
    <scope>NUCLEOTIDE SEQUENCE [LARGE SCALE GENOMIC DNA]</scope>
    <source>
        <strain evidence="3 4">UC</strain>
    </source>
</reference>
<protein>
    <submittedName>
        <fullName evidence="3">Uncharacterized protein</fullName>
    </submittedName>
</protein>
<proteinExistence type="predicted"/>
<feature type="compositionally biased region" description="Low complexity" evidence="1">
    <location>
        <begin position="152"/>
        <end position="163"/>
    </location>
</feature>
<evidence type="ECO:0000256" key="2">
    <source>
        <dbReference type="SAM" id="Phobius"/>
    </source>
</evidence>
<organism evidence="3 4">
    <name type="scientific">Lysobacter arvi</name>
    <dbReference type="NCBI Taxonomy" id="3038776"/>
    <lineage>
        <taxon>Bacteria</taxon>
        <taxon>Pseudomonadati</taxon>
        <taxon>Pseudomonadota</taxon>
        <taxon>Gammaproteobacteria</taxon>
        <taxon>Lysobacterales</taxon>
        <taxon>Lysobacteraceae</taxon>
        <taxon>Lysobacter</taxon>
    </lineage>
</organism>
<feature type="region of interest" description="Disordered" evidence="1">
    <location>
        <begin position="140"/>
        <end position="166"/>
    </location>
</feature>
<evidence type="ECO:0000256" key="1">
    <source>
        <dbReference type="SAM" id="MobiDB-lite"/>
    </source>
</evidence>
<accession>A0ABU1CA11</accession>
<comment type="caution">
    <text evidence="3">The sequence shown here is derived from an EMBL/GenBank/DDBJ whole genome shotgun (WGS) entry which is preliminary data.</text>
</comment>
<dbReference type="EMBL" id="JARUHG010000001">
    <property type="protein sequence ID" value="MDR0182024.1"/>
    <property type="molecule type" value="Genomic_DNA"/>
</dbReference>
<feature type="transmembrane region" description="Helical" evidence="2">
    <location>
        <begin position="18"/>
        <end position="36"/>
    </location>
</feature>
<feature type="compositionally biased region" description="Basic and acidic residues" evidence="1">
    <location>
        <begin position="140"/>
        <end position="151"/>
    </location>
</feature>
<evidence type="ECO:0000313" key="3">
    <source>
        <dbReference type="EMBL" id="MDR0182024.1"/>
    </source>
</evidence>
<name>A0ABU1CA11_9GAMM</name>
<sequence>MAVSELVRKPLTISKTTFFLYTSVLVLGQLLFSAYTVNVAGNRDVLDYLSFAGTVIGIVLAVLAIVYSYFATITQKDDAESLRSQISSLGSTVLQASNTSTQLGSELQRLKDISEQLKGMAEVYDRIDKNVASLAEKEFAEKKQARKETPRRTQAQPAARPATPSEPAEITLVRKATREQALQMALAAIDLTADLSEDEALKESISTLRRAVLSDGAKEDVEKFIIDLGWGAVLCYYFVFHDLDVTSDARLRALRRALRAKLDEFPAGETSTFTAEAIAEKLAILKDALERADGATTG</sequence>
<keyword evidence="4" id="KW-1185">Reference proteome</keyword>
<keyword evidence="2" id="KW-0812">Transmembrane</keyword>
<keyword evidence="2" id="KW-0472">Membrane</keyword>
<dbReference type="RefSeq" id="WP_309261185.1">
    <property type="nucleotide sequence ID" value="NZ_JARUHG010000001.1"/>
</dbReference>
<keyword evidence="2" id="KW-1133">Transmembrane helix</keyword>
<dbReference type="Proteomes" id="UP001233535">
    <property type="component" value="Unassembled WGS sequence"/>
</dbReference>
<feature type="transmembrane region" description="Helical" evidence="2">
    <location>
        <begin position="48"/>
        <end position="70"/>
    </location>
</feature>
<evidence type="ECO:0000313" key="4">
    <source>
        <dbReference type="Proteomes" id="UP001233535"/>
    </source>
</evidence>
<gene>
    <name evidence="3" type="ORF">P8609_03445</name>
</gene>